<dbReference type="WBParaSite" id="nRc.2.0.1.t03083-RA">
    <property type="protein sequence ID" value="nRc.2.0.1.t03083-RA"/>
    <property type="gene ID" value="nRc.2.0.1.g03083"/>
</dbReference>
<keyword evidence="1" id="KW-0472">Membrane</keyword>
<name>A0A915HM88_ROMCU</name>
<evidence type="ECO:0000313" key="2">
    <source>
        <dbReference type="Proteomes" id="UP000887565"/>
    </source>
</evidence>
<sequence length="144" mass="16573">MHEQLKTFKLSNKKKRYYGVNCRVKSFVASDISKYVYRPRNAKKRQLLGTKHFIKTILLFAPFESFLTTPLLTFTVFADEVNTVVSSGVCDESEEKYFGRVNHVVSMVNNSMLIILLAYLYKRRINILLPTRYSSNGAGGVDNY</sequence>
<reference evidence="3" key="1">
    <citation type="submission" date="2022-11" db="UniProtKB">
        <authorList>
            <consortium name="WormBaseParasite"/>
        </authorList>
    </citation>
    <scope>IDENTIFICATION</scope>
</reference>
<organism evidence="2 3">
    <name type="scientific">Romanomermis culicivorax</name>
    <name type="common">Nematode worm</name>
    <dbReference type="NCBI Taxonomy" id="13658"/>
    <lineage>
        <taxon>Eukaryota</taxon>
        <taxon>Metazoa</taxon>
        <taxon>Ecdysozoa</taxon>
        <taxon>Nematoda</taxon>
        <taxon>Enoplea</taxon>
        <taxon>Dorylaimia</taxon>
        <taxon>Mermithida</taxon>
        <taxon>Mermithoidea</taxon>
        <taxon>Mermithidae</taxon>
        <taxon>Romanomermis</taxon>
    </lineage>
</organism>
<keyword evidence="1" id="KW-0812">Transmembrane</keyword>
<dbReference type="AlphaFoldDB" id="A0A915HM88"/>
<keyword evidence="2" id="KW-1185">Reference proteome</keyword>
<feature type="transmembrane region" description="Helical" evidence="1">
    <location>
        <begin position="53"/>
        <end position="77"/>
    </location>
</feature>
<accession>A0A915HM88</accession>
<evidence type="ECO:0000256" key="1">
    <source>
        <dbReference type="SAM" id="Phobius"/>
    </source>
</evidence>
<feature type="transmembrane region" description="Helical" evidence="1">
    <location>
        <begin position="97"/>
        <end position="121"/>
    </location>
</feature>
<evidence type="ECO:0000313" key="3">
    <source>
        <dbReference type="WBParaSite" id="nRc.2.0.1.t03083-RA"/>
    </source>
</evidence>
<proteinExistence type="predicted"/>
<dbReference type="Proteomes" id="UP000887565">
    <property type="component" value="Unplaced"/>
</dbReference>
<protein>
    <submittedName>
        <fullName evidence="3">Uncharacterized protein</fullName>
    </submittedName>
</protein>
<keyword evidence="1" id="KW-1133">Transmembrane helix</keyword>